<name>A0ABQ7QLK9_PLUXY</name>
<proteinExistence type="predicted"/>
<protein>
    <submittedName>
        <fullName evidence="1">Uncharacterized protein</fullName>
    </submittedName>
</protein>
<accession>A0ABQ7QLK9</accession>
<gene>
    <name evidence="1" type="ORF">JYU34_009760</name>
</gene>
<dbReference type="EMBL" id="JAHIBW010000013">
    <property type="protein sequence ID" value="KAG7305659.1"/>
    <property type="molecule type" value="Genomic_DNA"/>
</dbReference>
<comment type="caution">
    <text evidence="1">The sequence shown here is derived from an EMBL/GenBank/DDBJ whole genome shotgun (WGS) entry which is preliminary data.</text>
</comment>
<reference evidence="1 2" key="1">
    <citation type="submission" date="2021-06" db="EMBL/GenBank/DDBJ databases">
        <title>A haploid diamondback moth (Plutella xylostella L.) genome assembly resolves 31 chromosomes and identifies a diamide resistance mutation.</title>
        <authorList>
            <person name="Ward C.M."/>
            <person name="Perry K.D."/>
            <person name="Baker G."/>
            <person name="Powis K."/>
            <person name="Heckel D.G."/>
            <person name="Baxter S.W."/>
        </authorList>
    </citation>
    <scope>NUCLEOTIDE SEQUENCE [LARGE SCALE GENOMIC DNA]</scope>
    <source>
        <strain evidence="1 2">LV</strain>
        <tissue evidence="1">Single pupa</tissue>
    </source>
</reference>
<evidence type="ECO:0000313" key="1">
    <source>
        <dbReference type="EMBL" id="KAG7305659.1"/>
    </source>
</evidence>
<dbReference type="Proteomes" id="UP000823941">
    <property type="component" value="Chromosome 13"/>
</dbReference>
<organism evidence="1 2">
    <name type="scientific">Plutella xylostella</name>
    <name type="common">Diamondback moth</name>
    <name type="synonym">Plutella maculipennis</name>
    <dbReference type="NCBI Taxonomy" id="51655"/>
    <lineage>
        <taxon>Eukaryota</taxon>
        <taxon>Metazoa</taxon>
        <taxon>Ecdysozoa</taxon>
        <taxon>Arthropoda</taxon>
        <taxon>Hexapoda</taxon>
        <taxon>Insecta</taxon>
        <taxon>Pterygota</taxon>
        <taxon>Neoptera</taxon>
        <taxon>Endopterygota</taxon>
        <taxon>Lepidoptera</taxon>
        <taxon>Glossata</taxon>
        <taxon>Ditrysia</taxon>
        <taxon>Yponomeutoidea</taxon>
        <taxon>Plutellidae</taxon>
        <taxon>Plutella</taxon>
    </lineage>
</organism>
<keyword evidence="2" id="KW-1185">Reference proteome</keyword>
<sequence>MSYIQHHQQTYTTVCIDYNVCLIVMLQTPMHTNTLTQLPDNHTTPSISSDYTQSFISQSHIFTHKPKNQLLPTFSPYTIYKLKTTLPLSIDTTCLLQFDK</sequence>
<evidence type="ECO:0000313" key="2">
    <source>
        <dbReference type="Proteomes" id="UP000823941"/>
    </source>
</evidence>